<feature type="compositionally biased region" description="Low complexity" evidence="1">
    <location>
        <begin position="201"/>
        <end position="216"/>
    </location>
</feature>
<dbReference type="GeneID" id="80533917"/>
<proteinExistence type="predicted"/>
<name>A0A451G5G7_9RHAB</name>
<dbReference type="EMBL" id="MG948563">
    <property type="protein sequence ID" value="QAB45073.1"/>
    <property type="molecule type" value="Viral_cRNA"/>
</dbReference>
<dbReference type="KEGG" id="vg:80533917"/>
<dbReference type="Proteomes" id="UP000503586">
    <property type="component" value="Segment"/>
</dbReference>
<accession>A0A451G5G7</accession>
<feature type="compositionally biased region" description="Basic and acidic residues" evidence="1">
    <location>
        <begin position="245"/>
        <end position="270"/>
    </location>
</feature>
<organism evidence="2">
    <name type="scientific">alfalfa-associated nucleorhabdovirus</name>
    <dbReference type="NCBI Taxonomy" id="2518374"/>
    <lineage>
        <taxon>Viruses</taxon>
        <taxon>Riboviria</taxon>
        <taxon>Orthornavirae</taxon>
        <taxon>Negarnaviricota</taxon>
        <taxon>Haploviricotina</taxon>
        <taxon>Monjiviricetes</taxon>
        <taxon>Mononegavirales</taxon>
        <taxon>Rhabdoviridae</taxon>
        <taxon>Betarhabdovirinae</taxon>
        <taxon>Betanucleorhabdovirus</taxon>
        <taxon>Betanucleorhabdovirus medicagonis</taxon>
    </lineage>
</organism>
<sequence length="277" mass="31401">MQDYTPHIIHANIRSVIKDSDATAEKYSYSDFKTAVLYLTTTKEKSIIGMYSDVPRHINQNGLPQSESEFSDIECSDANVRRILDMVPHIFDRYHSTPNCTLEEDILLGSVKRQICRVADCNGQNDHLKLLSYMPLVTAGHYIMKGKVDSVKEKENGEITCTIVELIMSIYVKQIPQEDYAAEMGSVPVYPYYMYHKSGNKVSEGSSESVSVRSSVKITGKQMRARSSSRSRSPYKVSLSSNKRTYLDKFWRSKRTTEPKNDEPAQKDPAEQETGGE</sequence>
<evidence type="ECO:0000313" key="2">
    <source>
        <dbReference type="EMBL" id="QAB45073.1"/>
    </source>
</evidence>
<protein>
    <submittedName>
        <fullName evidence="2">Matrix protein</fullName>
    </submittedName>
</protein>
<feature type="region of interest" description="Disordered" evidence="1">
    <location>
        <begin position="201"/>
        <end position="277"/>
    </location>
</feature>
<feature type="compositionally biased region" description="Low complexity" evidence="1">
    <location>
        <begin position="230"/>
        <end position="241"/>
    </location>
</feature>
<evidence type="ECO:0000256" key="1">
    <source>
        <dbReference type="SAM" id="MobiDB-lite"/>
    </source>
</evidence>
<reference evidence="2" key="1">
    <citation type="submission" date="2018-02" db="EMBL/GenBank/DDBJ databases">
        <title>Identification and characterisation of a novel nucleorhabdovirus complete genome infecting Medicago sativa.</title>
        <authorList>
            <person name="Gaafar Y.Z.A."/>
            <person name="Richert-Poeggeler K.R."/>
            <person name="Ziebell H."/>
        </authorList>
    </citation>
    <scope>NUCLEOTIDE SEQUENCE [LARGE SCALE GENOMIC DNA]</scope>
    <source>
        <strain evidence="2">Stadl-Paura HZ10-01</strain>
    </source>
</reference>
<evidence type="ECO:0000313" key="3">
    <source>
        <dbReference type="Proteomes" id="UP000503586"/>
    </source>
</evidence>
<gene>
    <name evidence="2" type="primary">M</name>
</gene>
<keyword evidence="3" id="KW-1185">Reference proteome</keyword>
<dbReference type="RefSeq" id="YP_010796429.1">
    <property type="nucleotide sequence ID" value="NC_076024.1"/>
</dbReference>